<proteinExistence type="predicted"/>
<evidence type="ECO:0000313" key="3">
    <source>
        <dbReference type="Proteomes" id="UP001595904"/>
    </source>
</evidence>
<keyword evidence="3" id="KW-1185">Reference proteome</keyword>
<protein>
    <submittedName>
        <fullName evidence="2">Hotdog domain-containing protein</fullName>
    </submittedName>
</protein>
<dbReference type="Pfam" id="PF03061">
    <property type="entry name" value="4HBT"/>
    <property type="match status" value="1"/>
</dbReference>
<dbReference type="InterPro" id="IPR029069">
    <property type="entry name" value="HotDog_dom_sf"/>
</dbReference>
<comment type="caution">
    <text evidence="2">The sequence shown here is derived from an EMBL/GenBank/DDBJ whole genome shotgun (WGS) entry which is preliminary data.</text>
</comment>
<accession>A0ABV8T3C8</accession>
<dbReference type="SUPFAM" id="SSF54637">
    <property type="entry name" value="Thioesterase/thiol ester dehydrase-isomerase"/>
    <property type="match status" value="1"/>
</dbReference>
<dbReference type="Proteomes" id="UP001595904">
    <property type="component" value="Unassembled WGS sequence"/>
</dbReference>
<reference evidence="3" key="1">
    <citation type="journal article" date="2019" name="Int. J. Syst. Evol. Microbiol.">
        <title>The Global Catalogue of Microorganisms (GCM) 10K type strain sequencing project: providing services to taxonomists for standard genome sequencing and annotation.</title>
        <authorList>
            <consortium name="The Broad Institute Genomics Platform"/>
            <consortium name="The Broad Institute Genome Sequencing Center for Infectious Disease"/>
            <person name="Wu L."/>
            <person name="Ma J."/>
        </authorList>
    </citation>
    <scope>NUCLEOTIDE SEQUENCE [LARGE SCALE GENOMIC DNA]</scope>
    <source>
        <strain evidence="3">CGMCC 1.10759</strain>
    </source>
</reference>
<evidence type="ECO:0000313" key="2">
    <source>
        <dbReference type="EMBL" id="MFC4314000.1"/>
    </source>
</evidence>
<dbReference type="Gene3D" id="3.10.129.10">
    <property type="entry name" value="Hotdog Thioesterase"/>
    <property type="match status" value="1"/>
</dbReference>
<dbReference type="CDD" id="cd03440">
    <property type="entry name" value="hot_dog"/>
    <property type="match status" value="1"/>
</dbReference>
<sequence>MSGSLEGVIRVRMSTADGHYAGGLVDGARIVQLFGDAVTELLIRHDGDEGLSRVMNAEFLAPVRSGDFLEIRAKVVAVGKSSRTIECTAHKIIELVDPNDSAANVLPEPLLVAKLTDVAVVPLDKQRNVK</sequence>
<organism evidence="2 3">
    <name type="scientific">Steroidobacter flavus</name>
    <dbReference type="NCBI Taxonomy" id="1842136"/>
    <lineage>
        <taxon>Bacteria</taxon>
        <taxon>Pseudomonadati</taxon>
        <taxon>Pseudomonadota</taxon>
        <taxon>Gammaproteobacteria</taxon>
        <taxon>Steroidobacterales</taxon>
        <taxon>Steroidobacteraceae</taxon>
        <taxon>Steroidobacter</taxon>
    </lineage>
</organism>
<dbReference type="EMBL" id="JBHSDU010000015">
    <property type="protein sequence ID" value="MFC4314000.1"/>
    <property type="molecule type" value="Genomic_DNA"/>
</dbReference>
<dbReference type="InterPro" id="IPR006683">
    <property type="entry name" value="Thioestr_dom"/>
</dbReference>
<name>A0ABV8T3C8_9GAMM</name>
<evidence type="ECO:0000259" key="1">
    <source>
        <dbReference type="Pfam" id="PF03061"/>
    </source>
</evidence>
<feature type="domain" description="Thioesterase" evidence="1">
    <location>
        <begin position="23"/>
        <end position="91"/>
    </location>
</feature>
<dbReference type="RefSeq" id="WP_380604819.1">
    <property type="nucleotide sequence ID" value="NZ_JBHSDU010000015.1"/>
</dbReference>
<gene>
    <name evidence="2" type="ORF">ACFPN2_33305</name>
</gene>